<evidence type="ECO:0000313" key="1">
    <source>
        <dbReference type="EMBL" id="JAD68657.1"/>
    </source>
</evidence>
<sequence>MSPEESSEHFYRKGVNFEQLILCSPDDSTITSEY</sequence>
<organism evidence="1">
    <name type="scientific">Arundo donax</name>
    <name type="common">Giant reed</name>
    <name type="synonym">Donax arundinaceus</name>
    <dbReference type="NCBI Taxonomy" id="35708"/>
    <lineage>
        <taxon>Eukaryota</taxon>
        <taxon>Viridiplantae</taxon>
        <taxon>Streptophyta</taxon>
        <taxon>Embryophyta</taxon>
        <taxon>Tracheophyta</taxon>
        <taxon>Spermatophyta</taxon>
        <taxon>Magnoliopsida</taxon>
        <taxon>Liliopsida</taxon>
        <taxon>Poales</taxon>
        <taxon>Poaceae</taxon>
        <taxon>PACMAD clade</taxon>
        <taxon>Arundinoideae</taxon>
        <taxon>Arundineae</taxon>
        <taxon>Arundo</taxon>
    </lineage>
</organism>
<reference evidence="1" key="2">
    <citation type="journal article" date="2015" name="Data Brief">
        <title>Shoot transcriptome of the giant reed, Arundo donax.</title>
        <authorList>
            <person name="Barrero R.A."/>
            <person name="Guerrero F.D."/>
            <person name="Moolhuijzen P."/>
            <person name="Goolsby J.A."/>
            <person name="Tidwell J."/>
            <person name="Bellgard S.E."/>
            <person name="Bellgard M.I."/>
        </authorList>
    </citation>
    <scope>NUCLEOTIDE SEQUENCE</scope>
    <source>
        <tissue evidence="1">Shoot tissue taken approximately 20 cm above the soil surface</tissue>
    </source>
</reference>
<name>A0A0A9CAZ1_ARUDO</name>
<proteinExistence type="predicted"/>
<dbReference type="EMBL" id="GBRH01229238">
    <property type="protein sequence ID" value="JAD68657.1"/>
    <property type="molecule type" value="Transcribed_RNA"/>
</dbReference>
<accession>A0A0A9CAZ1</accession>
<protein>
    <submittedName>
        <fullName evidence="1">Uncharacterized protein</fullName>
    </submittedName>
</protein>
<reference evidence="1" key="1">
    <citation type="submission" date="2014-09" db="EMBL/GenBank/DDBJ databases">
        <authorList>
            <person name="Magalhaes I.L.F."/>
            <person name="Oliveira U."/>
            <person name="Santos F.R."/>
            <person name="Vidigal T.H.D.A."/>
            <person name="Brescovit A.D."/>
            <person name="Santos A.J."/>
        </authorList>
    </citation>
    <scope>NUCLEOTIDE SEQUENCE</scope>
    <source>
        <tissue evidence="1">Shoot tissue taken approximately 20 cm above the soil surface</tissue>
    </source>
</reference>
<dbReference type="AlphaFoldDB" id="A0A0A9CAZ1"/>